<organism evidence="1 2">
    <name type="scientific">Aliikangiella maris</name>
    <dbReference type="NCBI Taxonomy" id="3162458"/>
    <lineage>
        <taxon>Bacteria</taxon>
        <taxon>Pseudomonadati</taxon>
        <taxon>Pseudomonadota</taxon>
        <taxon>Gammaproteobacteria</taxon>
        <taxon>Oceanospirillales</taxon>
        <taxon>Pleioneaceae</taxon>
        <taxon>Aliikangiella</taxon>
    </lineage>
</organism>
<dbReference type="EMBL" id="JBEVCJ010000006">
    <property type="protein sequence ID" value="MET1254986.1"/>
    <property type="molecule type" value="Genomic_DNA"/>
</dbReference>
<sequence length="126" mass="13775">MISVNSIADQAANEPQALVYLKPGESSERYFGDLKVTYKIDANGKLVTCTLYLATQLVGVHTLVKDDTVYNFDVQLANTNAKGKLTLNLAVYPEVSTLSGNFHYSVSANNESFTFIGDLVGWYVSP</sequence>
<name>A0ABV2BSS1_9GAMM</name>
<accession>A0ABV2BSS1</accession>
<comment type="caution">
    <text evidence="1">The sequence shown here is derived from an EMBL/GenBank/DDBJ whole genome shotgun (WGS) entry which is preliminary data.</text>
</comment>
<evidence type="ECO:0000313" key="2">
    <source>
        <dbReference type="Proteomes" id="UP001548189"/>
    </source>
</evidence>
<evidence type="ECO:0000313" key="1">
    <source>
        <dbReference type="EMBL" id="MET1254986.1"/>
    </source>
</evidence>
<reference evidence="1 2" key="1">
    <citation type="submission" date="2024-06" db="EMBL/GenBank/DDBJ databases">
        <authorList>
            <person name="Li F."/>
        </authorList>
    </citation>
    <scope>NUCLEOTIDE SEQUENCE [LARGE SCALE GENOMIC DNA]</scope>
    <source>
        <strain evidence="1 2">GXAS 311</strain>
    </source>
</reference>
<gene>
    <name evidence="1" type="ORF">ABVT43_07615</name>
</gene>
<keyword evidence="2" id="KW-1185">Reference proteome</keyword>
<proteinExistence type="predicted"/>
<protein>
    <submittedName>
        <fullName evidence="1">Uncharacterized protein</fullName>
    </submittedName>
</protein>
<dbReference type="RefSeq" id="WP_353874600.1">
    <property type="nucleotide sequence ID" value="NZ_JBEVCJ010000006.1"/>
</dbReference>
<dbReference type="Proteomes" id="UP001548189">
    <property type="component" value="Unassembled WGS sequence"/>
</dbReference>